<sequence length="105" mass="12178">MNESKSTHCTFTLRHGTCPTLFLNNQTLPNAQCVRYLGIHIDRRLTWAPHIKNKTHLDIWHPALGSGVTRNLKYHQGRIIPLRLFRPKPRAANFNVTTDNKRLNI</sequence>
<evidence type="ECO:0000313" key="1">
    <source>
        <dbReference type="EMBL" id="KAF0711128.1"/>
    </source>
</evidence>
<protein>
    <submittedName>
        <fullName evidence="1">Ribosome biogenesis protein TSR3 isoform X1</fullName>
    </submittedName>
</protein>
<dbReference type="EMBL" id="VUJU01011393">
    <property type="protein sequence ID" value="KAF0711128.1"/>
    <property type="molecule type" value="Genomic_DNA"/>
</dbReference>
<dbReference type="OrthoDB" id="6629324at2759"/>
<dbReference type="Proteomes" id="UP000478052">
    <property type="component" value="Unassembled WGS sequence"/>
</dbReference>
<proteinExistence type="predicted"/>
<dbReference type="AlphaFoldDB" id="A0A6G0VVH8"/>
<evidence type="ECO:0000313" key="2">
    <source>
        <dbReference type="Proteomes" id="UP000478052"/>
    </source>
</evidence>
<name>A0A6G0VVH8_APHCR</name>
<keyword evidence="2" id="KW-1185">Reference proteome</keyword>
<gene>
    <name evidence="1" type="ORF">FWK35_00028082</name>
</gene>
<comment type="caution">
    <text evidence="1">The sequence shown here is derived from an EMBL/GenBank/DDBJ whole genome shotgun (WGS) entry which is preliminary data.</text>
</comment>
<reference evidence="1 2" key="1">
    <citation type="submission" date="2019-08" db="EMBL/GenBank/DDBJ databases">
        <title>Whole genome of Aphis craccivora.</title>
        <authorList>
            <person name="Voronova N.V."/>
            <person name="Shulinski R.S."/>
            <person name="Bandarenka Y.V."/>
            <person name="Zhorov D.G."/>
            <person name="Warner D."/>
        </authorList>
    </citation>
    <scope>NUCLEOTIDE SEQUENCE [LARGE SCALE GENOMIC DNA]</scope>
    <source>
        <strain evidence="1">180601</strain>
        <tissue evidence="1">Whole Body</tissue>
    </source>
</reference>
<accession>A0A6G0VVH8</accession>
<organism evidence="1 2">
    <name type="scientific">Aphis craccivora</name>
    <name type="common">Cowpea aphid</name>
    <dbReference type="NCBI Taxonomy" id="307492"/>
    <lineage>
        <taxon>Eukaryota</taxon>
        <taxon>Metazoa</taxon>
        <taxon>Ecdysozoa</taxon>
        <taxon>Arthropoda</taxon>
        <taxon>Hexapoda</taxon>
        <taxon>Insecta</taxon>
        <taxon>Pterygota</taxon>
        <taxon>Neoptera</taxon>
        <taxon>Paraneoptera</taxon>
        <taxon>Hemiptera</taxon>
        <taxon>Sternorrhyncha</taxon>
        <taxon>Aphidomorpha</taxon>
        <taxon>Aphidoidea</taxon>
        <taxon>Aphididae</taxon>
        <taxon>Aphidini</taxon>
        <taxon>Aphis</taxon>
        <taxon>Aphis</taxon>
    </lineage>
</organism>